<protein>
    <recommendedName>
        <fullName evidence="2">Ankyrin repeat-containing protein</fullName>
    </recommendedName>
</protein>
<organism evidence="1">
    <name type="scientific">Vitis vinifera</name>
    <name type="common">Grape</name>
    <dbReference type="NCBI Taxonomy" id="29760"/>
    <lineage>
        <taxon>Eukaryota</taxon>
        <taxon>Viridiplantae</taxon>
        <taxon>Streptophyta</taxon>
        <taxon>Embryophyta</taxon>
        <taxon>Tracheophyta</taxon>
        <taxon>Spermatophyta</taxon>
        <taxon>Magnoliopsida</taxon>
        <taxon>eudicotyledons</taxon>
        <taxon>Gunneridae</taxon>
        <taxon>Pentapetalae</taxon>
        <taxon>rosids</taxon>
        <taxon>Vitales</taxon>
        <taxon>Vitaceae</taxon>
        <taxon>Viteae</taxon>
        <taxon>Vitis</taxon>
    </lineage>
</organism>
<name>A5AHV4_VITVI</name>
<reference evidence="1" key="1">
    <citation type="journal article" date="2007" name="PLoS ONE">
        <title>The first genome sequence of an elite grapevine cultivar (Pinot noir Vitis vinifera L.): coping with a highly heterozygous genome.</title>
        <authorList>
            <person name="Velasco R."/>
            <person name="Zharkikh A."/>
            <person name="Troggio M."/>
            <person name="Cartwright D.A."/>
            <person name="Cestaro A."/>
            <person name="Pruss D."/>
            <person name="Pindo M."/>
            <person name="FitzGerald L.M."/>
            <person name="Vezzulli S."/>
            <person name="Reid J."/>
            <person name="Malacarne G."/>
            <person name="Iliev D."/>
            <person name="Coppola G."/>
            <person name="Wardell B."/>
            <person name="Micheletti D."/>
            <person name="Macalma T."/>
            <person name="Facci M."/>
            <person name="Mitchell J.T."/>
            <person name="Perazzolli M."/>
            <person name="Eldredge G."/>
            <person name="Gatto P."/>
            <person name="Oyzerski R."/>
            <person name="Moretto M."/>
            <person name="Gutin N."/>
            <person name="Stefanini M."/>
            <person name="Chen Y."/>
            <person name="Segala C."/>
            <person name="Davenport C."/>
            <person name="Dematte L."/>
            <person name="Mraz A."/>
            <person name="Battilana J."/>
            <person name="Stormo K."/>
            <person name="Costa F."/>
            <person name="Tao Q."/>
            <person name="Si-Ammour A."/>
            <person name="Harkins T."/>
            <person name="Lackey A."/>
            <person name="Perbost C."/>
            <person name="Taillon B."/>
            <person name="Stella A."/>
            <person name="Solovyev V."/>
            <person name="Fawcett J.A."/>
            <person name="Sterck L."/>
            <person name="Vandepoele K."/>
            <person name="Grando S.M."/>
            <person name="Toppo S."/>
            <person name="Moser C."/>
            <person name="Lanchbury J."/>
            <person name="Bogden R."/>
            <person name="Skolnick M."/>
            <person name="Sgaramella V."/>
            <person name="Bhatnagar S.K."/>
            <person name="Fontana P."/>
            <person name="Gutin A."/>
            <person name="Van de Peer Y."/>
            <person name="Salamini F."/>
            <person name="Viola R."/>
        </authorList>
    </citation>
    <scope>NUCLEOTIDE SEQUENCE</scope>
</reference>
<sequence length="210" mass="24153">MMQRGHKGDNIWRSPSKNGKRCLNIILARVTHKLPLFGVEGMSQRRRRHLDTPYSRVRGIRSIRAQKLRHAQAVKLLQGICTELRNIKPDRVLGHRVHQAVIQAIKQGNVEFVTGMIKSIPELVWNGDINDRNIFSIAILNRQENIFNLLHGLTNVKKMKVTSADDRFDNNMLHLVAMLAPSDQLVGISGAALQMQRELQWFHYKEKGIW</sequence>
<dbReference type="AlphaFoldDB" id="A5AHV4"/>
<proteinExistence type="predicted"/>
<accession>A5AHV4</accession>
<dbReference type="PANTHER" id="PTHR24177:SF329">
    <property type="entry name" value="ANKYRIN REPEAT PROTEIN"/>
    <property type="match status" value="1"/>
</dbReference>
<evidence type="ECO:0000313" key="1">
    <source>
        <dbReference type="EMBL" id="CAN66754.1"/>
    </source>
</evidence>
<dbReference type="EMBL" id="AM427137">
    <property type="protein sequence ID" value="CAN66754.1"/>
    <property type="molecule type" value="Genomic_DNA"/>
</dbReference>
<evidence type="ECO:0008006" key="2">
    <source>
        <dbReference type="Google" id="ProtNLM"/>
    </source>
</evidence>
<gene>
    <name evidence="1" type="ORF">VITISV_012502</name>
</gene>
<dbReference type="PANTHER" id="PTHR24177">
    <property type="entry name" value="CASKIN"/>
    <property type="match status" value="1"/>
</dbReference>
<dbReference type="ExpressionAtlas" id="A5AHV4">
    <property type="expression patterns" value="baseline and differential"/>
</dbReference>